<reference evidence="1 2" key="1">
    <citation type="journal article" date="2019" name="Sci. Rep.">
        <title>Orb-weaving spider Araneus ventricosus genome elucidates the spidroin gene catalogue.</title>
        <authorList>
            <person name="Kono N."/>
            <person name="Nakamura H."/>
            <person name="Ohtoshi R."/>
            <person name="Moran D.A.P."/>
            <person name="Shinohara A."/>
            <person name="Yoshida Y."/>
            <person name="Fujiwara M."/>
            <person name="Mori M."/>
            <person name="Tomita M."/>
            <person name="Arakawa K."/>
        </authorList>
    </citation>
    <scope>NUCLEOTIDE SEQUENCE [LARGE SCALE GENOMIC DNA]</scope>
</reference>
<dbReference type="Proteomes" id="UP000499080">
    <property type="component" value="Unassembled WGS sequence"/>
</dbReference>
<accession>A0A4Y2C3I0</accession>
<protein>
    <submittedName>
        <fullName evidence="1">Uncharacterized protein</fullName>
    </submittedName>
</protein>
<organism evidence="1 2">
    <name type="scientific">Araneus ventricosus</name>
    <name type="common">Orbweaver spider</name>
    <name type="synonym">Epeira ventricosa</name>
    <dbReference type="NCBI Taxonomy" id="182803"/>
    <lineage>
        <taxon>Eukaryota</taxon>
        <taxon>Metazoa</taxon>
        <taxon>Ecdysozoa</taxon>
        <taxon>Arthropoda</taxon>
        <taxon>Chelicerata</taxon>
        <taxon>Arachnida</taxon>
        <taxon>Araneae</taxon>
        <taxon>Araneomorphae</taxon>
        <taxon>Entelegynae</taxon>
        <taxon>Araneoidea</taxon>
        <taxon>Araneidae</taxon>
        <taxon>Araneus</taxon>
    </lineage>
</organism>
<dbReference type="AlphaFoldDB" id="A0A4Y2C3I0"/>
<name>A0A4Y2C3I0_ARAVE</name>
<keyword evidence="2" id="KW-1185">Reference proteome</keyword>
<comment type="caution">
    <text evidence="1">The sequence shown here is derived from an EMBL/GenBank/DDBJ whole genome shotgun (WGS) entry which is preliminary data.</text>
</comment>
<evidence type="ECO:0000313" key="2">
    <source>
        <dbReference type="Proteomes" id="UP000499080"/>
    </source>
</evidence>
<gene>
    <name evidence="1" type="ORF">AVEN_72617_1</name>
</gene>
<sequence>MTRKTPDLAPPSPNFRTTPAADVWPLRMIFNRQQAPYTVDLRPNQVSNLEPYSRDFITRPPLPCHRIQECMKRERRDRRNQWRIQRCY</sequence>
<dbReference type="EMBL" id="BGPR01161585">
    <property type="protein sequence ID" value="GBL97874.1"/>
    <property type="molecule type" value="Genomic_DNA"/>
</dbReference>
<evidence type="ECO:0000313" key="1">
    <source>
        <dbReference type="EMBL" id="GBL97874.1"/>
    </source>
</evidence>
<proteinExistence type="predicted"/>